<accession>A0ABW9NWU6</accession>
<dbReference type="PANTHER" id="PTHR30290">
    <property type="entry name" value="PERIPLASMIC BINDING COMPONENT OF ABC TRANSPORTER"/>
    <property type="match status" value="1"/>
</dbReference>
<gene>
    <name evidence="2" type="ORF">FFZ77_19475</name>
</gene>
<dbReference type="InterPro" id="IPR030678">
    <property type="entry name" value="Peptide/Ni-bd"/>
</dbReference>
<dbReference type="EMBL" id="VDEQ01000210">
    <property type="protein sequence ID" value="MQS37728.1"/>
    <property type="molecule type" value="Genomic_DNA"/>
</dbReference>
<dbReference type="PROSITE" id="PS51318">
    <property type="entry name" value="TAT"/>
    <property type="match status" value="1"/>
</dbReference>
<keyword evidence="3" id="KW-1185">Reference proteome</keyword>
<dbReference type="SUPFAM" id="SSF53850">
    <property type="entry name" value="Periplasmic binding protein-like II"/>
    <property type="match status" value="1"/>
</dbReference>
<dbReference type="Gene3D" id="3.40.190.10">
    <property type="entry name" value="Periplasmic binding protein-like II"/>
    <property type="match status" value="1"/>
</dbReference>
<dbReference type="Gene3D" id="3.90.76.10">
    <property type="entry name" value="Dipeptide-binding Protein, Domain 1"/>
    <property type="match status" value="1"/>
</dbReference>
<organism evidence="2 3">
    <name type="scientific">Streptomyces katsurahamanus</name>
    <dbReference type="NCBI Taxonomy" id="2577098"/>
    <lineage>
        <taxon>Bacteria</taxon>
        <taxon>Bacillati</taxon>
        <taxon>Actinomycetota</taxon>
        <taxon>Actinomycetes</taxon>
        <taxon>Kitasatosporales</taxon>
        <taxon>Streptomycetaceae</taxon>
        <taxon>Streptomyces</taxon>
    </lineage>
</organism>
<comment type="caution">
    <text evidence="2">The sequence shown here is derived from an EMBL/GenBank/DDBJ whole genome shotgun (WGS) entry which is preliminary data.</text>
</comment>
<dbReference type="InterPro" id="IPR006311">
    <property type="entry name" value="TAT_signal"/>
</dbReference>
<feature type="domain" description="Solute-binding protein family 5" evidence="1">
    <location>
        <begin position="88"/>
        <end position="433"/>
    </location>
</feature>
<dbReference type="CDD" id="cd00995">
    <property type="entry name" value="PBP2_NikA_DppA_OppA_like"/>
    <property type="match status" value="1"/>
</dbReference>
<evidence type="ECO:0000259" key="1">
    <source>
        <dbReference type="Pfam" id="PF00496"/>
    </source>
</evidence>
<name>A0ABW9NWU6_9ACTN</name>
<dbReference type="Proteomes" id="UP000460558">
    <property type="component" value="Unassembled WGS sequence"/>
</dbReference>
<dbReference type="Pfam" id="PF00496">
    <property type="entry name" value="SBP_bac_5"/>
    <property type="match status" value="1"/>
</dbReference>
<proteinExistence type="predicted"/>
<evidence type="ECO:0000313" key="3">
    <source>
        <dbReference type="Proteomes" id="UP000460558"/>
    </source>
</evidence>
<dbReference type="PIRSF" id="PIRSF002741">
    <property type="entry name" value="MppA"/>
    <property type="match status" value="1"/>
</dbReference>
<dbReference type="InterPro" id="IPR000914">
    <property type="entry name" value="SBP_5_dom"/>
</dbReference>
<reference evidence="2 3" key="1">
    <citation type="submission" date="2019-06" db="EMBL/GenBank/DDBJ databases">
        <title>Comparative genomics and metabolomics analyses of clavulanic acid producing Streptomyces species provides insight into specialized metabolism and evolution of beta-lactam biosynthetic gene clusters.</title>
        <authorList>
            <person name="Moore M.A."/>
            <person name="Cruz-Morales P."/>
            <person name="Barona Gomez F."/>
            <person name="Kapil T."/>
        </authorList>
    </citation>
    <scope>NUCLEOTIDE SEQUENCE [LARGE SCALE GENOMIC DNA]</scope>
    <source>
        <strain evidence="2 3">T-272</strain>
    </source>
</reference>
<dbReference type="PROSITE" id="PS51257">
    <property type="entry name" value="PROKAR_LIPOPROTEIN"/>
    <property type="match status" value="1"/>
</dbReference>
<dbReference type="RefSeq" id="WP_323371919.1">
    <property type="nucleotide sequence ID" value="NZ_VDEQ01000210.1"/>
</dbReference>
<dbReference type="InterPro" id="IPR039424">
    <property type="entry name" value="SBP_5"/>
</dbReference>
<dbReference type="Gene3D" id="3.10.105.10">
    <property type="entry name" value="Dipeptide-binding Protein, Domain 3"/>
    <property type="match status" value="1"/>
</dbReference>
<protein>
    <submittedName>
        <fullName evidence="2">ABC transporter substrate-binding protein</fullName>
    </submittedName>
</protein>
<evidence type="ECO:0000313" key="2">
    <source>
        <dbReference type="EMBL" id="MQS37728.1"/>
    </source>
</evidence>
<sequence length="512" mass="54899">MSGARRAVGDEGRPGRRDFLARAGLGATAVLLSGCGVGSGAPRGALRAAFGQPVTDLDPYNAATAVDEASLIVKRLVFDTLVRREGKTLVPGLAAKWRRDGDTRWVFTLRRGAVFHDGSAVTARDVVACLEHTRTVVSAQTPLWATVTGAEAPDDRTVVFTTDGPLGSLPVNLTLLFIVPARRVADPAQKRSPIGSGPFRVTGFTPSTSVELARFDDYWGGRAESPAVSMPYIAETSTAITALRNGDIDLLWPVPPDQLPEVTGVPGIAVESVPSWTYYFNWFNCSRKPFTDPDVRRALCHAVNVPQIVESLFGPGGRQMRAPLPATVAGHAAQEPWAYDPAAARRLLARAGLGRGFTTSMMWFDATGPLARELAQAMISAWAGIGVTVRPQSIEKAMWLERLNSLDWDMNLQTNTVTTGDAAFTIGRLYDSKANRLGYRNPDLDAVLARAAATPEGPERDALYGDACATIWSDAVGLFPVTLVTGYGRARELTGFTPAANNQPDLAVVGRR</sequence>